<gene>
    <name evidence="2" type="ORF">AVENLUH5627_02489</name>
</gene>
<comment type="caution">
    <text evidence="2">The sequence shown here is derived from an EMBL/GenBank/DDBJ whole genome shotgun (WGS) entry which is preliminary data.</text>
</comment>
<dbReference type="PIRSF" id="PIRSF020481">
    <property type="entry name" value="BAP"/>
    <property type="match status" value="1"/>
</dbReference>
<organism evidence="2 3">
    <name type="scientific">Acinetobacter venetianus</name>
    <dbReference type="NCBI Taxonomy" id="52133"/>
    <lineage>
        <taxon>Bacteria</taxon>
        <taxon>Pseudomonadati</taxon>
        <taxon>Pseudomonadota</taxon>
        <taxon>Gammaproteobacteria</taxon>
        <taxon>Moraxellales</taxon>
        <taxon>Moraxellaceae</taxon>
        <taxon>Acinetobacter</taxon>
    </lineage>
</organism>
<dbReference type="PANTHER" id="PTHR35862:SF1">
    <property type="entry name" value="FELS-2 PROPHAGE PROTEIN"/>
    <property type="match status" value="1"/>
</dbReference>
<dbReference type="Pfam" id="PF26079">
    <property type="entry name" value="Baseplate_J_C"/>
    <property type="match status" value="1"/>
</dbReference>
<evidence type="ECO:0000313" key="2">
    <source>
        <dbReference type="EMBL" id="KXZ66795.1"/>
    </source>
</evidence>
<proteinExistence type="predicted"/>
<dbReference type="InterPro" id="IPR014507">
    <property type="entry name" value="Baseplate_assembly_J_pred"/>
</dbReference>
<sequence length="325" mass="35625">MNLADFSGLSAPALIEELDFETVYAERKAAFLALYSDATVKAEMSKTLERESDPVVKLLQESAYREVLFRQQRNDDVKALLVLYSSGSNLDQLVVDRGLKRLIITPADNTVVPPVDAVYESDQDLKERYLLAMDGLSVAGPVSSYQFYAESADGRVGDVSVVSPQVDLDNLVLENLTKAQLIELIGNLFYLDIYILQNDSESGVATQELINIVQLALDDETVRPCCDKAVVKSVTVVSYSIAATIYAKQTAQAAAVLEIAQQNLQNYVAEQKRIGRSIRRSAIYAALHVDGIEHVNITSPNADIVIDATQAGHCTNIDISVEAYE</sequence>
<name>A0A150HMB2_9GAMM</name>
<dbReference type="PATRIC" id="fig|52133.18.peg.2556"/>
<dbReference type="EMBL" id="JRUE01000201">
    <property type="protein sequence ID" value="KXZ66795.1"/>
    <property type="molecule type" value="Genomic_DNA"/>
</dbReference>
<reference evidence="2 3" key="1">
    <citation type="journal article" date="2016" name="Sci. Rep.">
        <title>Genomic and phenotypic characterization of the species Acinetobacter venetianus.</title>
        <authorList>
            <person name="Fondi M."/>
            <person name="Maida I."/>
            <person name="Perrin E."/>
            <person name="Orlandini V."/>
            <person name="La Torre L."/>
            <person name="Bosi E."/>
            <person name="Negroni A."/>
            <person name="Zanaroli G."/>
            <person name="Fava F."/>
            <person name="Decorosi F."/>
            <person name="Giovannetti L."/>
            <person name="Viti C."/>
            <person name="Vaneechoutte M."/>
            <person name="Dijkshoorn L."/>
            <person name="Fani R."/>
        </authorList>
    </citation>
    <scope>NUCLEOTIDE SEQUENCE [LARGE SCALE GENOMIC DNA]</scope>
    <source>
        <strain evidence="2 3">LUH5627</strain>
    </source>
</reference>
<feature type="domain" description="Baseplate J-like C-terminal" evidence="1">
    <location>
        <begin position="239"/>
        <end position="319"/>
    </location>
</feature>
<dbReference type="InterPro" id="IPR052726">
    <property type="entry name" value="Phage_Baseplate_Hub"/>
</dbReference>
<protein>
    <submittedName>
        <fullName evidence="2">Baseplate J-like protein</fullName>
    </submittedName>
</protein>
<dbReference type="AlphaFoldDB" id="A0A150HMB2"/>
<dbReference type="Proteomes" id="UP000075680">
    <property type="component" value="Unassembled WGS sequence"/>
</dbReference>
<dbReference type="InterPro" id="IPR058530">
    <property type="entry name" value="Baseplate_J-like_C"/>
</dbReference>
<accession>A0A150HMB2</accession>
<dbReference type="PANTHER" id="PTHR35862">
    <property type="entry name" value="FELS-2 PROPHAGE PROTEIN"/>
    <property type="match status" value="1"/>
</dbReference>
<evidence type="ECO:0000259" key="1">
    <source>
        <dbReference type="Pfam" id="PF26079"/>
    </source>
</evidence>
<dbReference type="RefSeq" id="WP_061519238.1">
    <property type="nucleotide sequence ID" value="NZ_JRUE01000201.1"/>
</dbReference>
<evidence type="ECO:0000313" key="3">
    <source>
        <dbReference type="Proteomes" id="UP000075680"/>
    </source>
</evidence>